<dbReference type="Gene3D" id="3.30.2140.20">
    <property type="match status" value="1"/>
</dbReference>
<keyword evidence="2" id="KW-0808">Transferase</keyword>
<dbReference type="GeneID" id="95974763"/>
<dbReference type="SUPFAM" id="SSF54001">
    <property type="entry name" value="Cysteine proteinases"/>
    <property type="match status" value="1"/>
</dbReference>
<evidence type="ECO:0000313" key="3">
    <source>
        <dbReference type="EMBL" id="KAL1310823.1"/>
    </source>
</evidence>
<sequence length="307" mass="35569">MASAYCPEQIERYLDYIDFPPHLRAPDTPRDSAFLTRLHVHQISKIPYDNLSLHYSETHQNSLDPQLLYDKFTRNGRGGYCMETAVFFRHVLMALGFRVYTAGARIRYRRDGIPQGPYIGWVHCVNIVTFENGEKWSVDVGFGGDGATKPLRLESGVAVQNLGSQEVRLVYDSLPDASEPHQQKVWIYQYRNSSDRDWNSFYAFAEFEFFQADLEQMNFWTSNFPTSFQRFQVLIVKFLRTGEQIVGKVMLADDKVKRNTGSRTEIVKICGNEDERVRALKDYFDIDLTEEEVQGIRGWLTELKASQ</sequence>
<dbReference type="PANTHER" id="PTHR11786:SF0">
    <property type="entry name" value="ARYLAMINE N-ACETYLTRANSFERASE 4-RELATED"/>
    <property type="match status" value="1"/>
</dbReference>
<reference evidence="3 4" key="1">
    <citation type="submission" date="2024-07" db="EMBL/GenBank/DDBJ databases">
        <title>Draft sequence of the Neodothiora populina.</title>
        <authorList>
            <person name="Drown D.D."/>
            <person name="Schuette U.S."/>
            <person name="Buechlein A.B."/>
            <person name="Rusch D.R."/>
            <person name="Winton L.W."/>
            <person name="Adams G.A."/>
        </authorList>
    </citation>
    <scope>NUCLEOTIDE SEQUENCE [LARGE SCALE GENOMIC DNA]</scope>
    <source>
        <strain evidence="3 4">CPC 39397</strain>
    </source>
</reference>
<dbReference type="InterPro" id="IPR038765">
    <property type="entry name" value="Papain-like_cys_pep_sf"/>
</dbReference>
<evidence type="ECO:0000256" key="1">
    <source>
        <dbReference type="ARBA" id="ARBA00006547"/>
    </source>
</evidence>
<dbReference type="InterPro" id="IPR053710">
    <property type="entry name" value="Arylamine_NAT_domain_sf"/>
</dbReference>
<protein>
    <recommendedName>
        <fullName evidence="5">Arylamine N-acetyltransferase</fullName>
    </recommendedName>
</protein>
<dbReference type="PANTHER" id="PTHR11786">
    <property type="entry name" value="N-HYDROXYARYLAMINE O-ACETYLTRANSFERASE"/>
    <property type="match status" value="1"/>
</dbReference>
<accession>A0ABR3PMZ2</accession>
<dbReference type="EMBL" id="JBFMKM010000003">
    <property type="protein sequence ID" value="KAL1310823.1"/>
    <property type="molecule type" value="Genomic_DNA"/>
</dbReference>
<gene>
    <name evidence="3" type="ORF">AAFC00_001060</name>
</gene>
<dbReference type="PRINTS" id="PR01543">
    <property type="entry name" value="ANATRNSFRASE"/>
</dbReference>
<keyword evidence="4" id="KW-1185">Reference proteome</keyword>
<evidence type="ECO:0008006" key="5">
    <source>
        <dbReference type="Google" id="ProtNLM"/>
    </source>
</evidence>
<keyword evidence="2" id="KW-0012">Acyltransferase</keyword>
<dbReference type="InterPro" id="IPR001447">
    <property type="entry name" value="Arylamine_N-AcTrfase"/>
</dbReference>
<dbReference type="Pfam" id="PF00797">
    <property type="entry name" value="Acetyltransf_2"/>
    <property type="match status" value="1"/>
</dbReference>
<dbReference type="Proteomes" id="UP001562354">
    <property type="component" value="Unassembled WGS sequence"/>
</dbReference>
<name>A0ABR3PMZ2_9PEZI</name>
<evidence type="ECO:0000256" key="2">
    <source>
        <dbReference type="RuleBase" id="RU003452"/>
    </source>
</evidence>
<comment type="similarity">
    <text evidence="1 2">Belongs to the arylamine N-acetyltransferase family.</text>
</comment>
<organism evidence="3 4">
    <name type="scientific">Neodothiora populina</name>
    <dbReference type="NCBI Taxonomy" id="2781224"/>
    <lineage>
        <taxon>Eukaryota</taxon>
        <taxon>Fungi</taxon>
        <taxon>Dikarya</taxon>
        <taxon>Ascomycota</taxon>
        <taxon>Pezizomycotina</taxon>
        <taxon>Dothideomycetes</taxon>
        <taxon>Dothideomycetidae</taxon>
        <taxon>Dothideales</taxon>
        <taxon>Dothioraceae</taxon>
        <taxon>Neodothiora</taxon>
    </lineage>
</organism>
<dbReference type="RefSeq" id="XP_069203672.1">
    <property type="nucleotide sequence ID" value="XM_069340198.1"/>
</dbReference>
<comment type="caution">
    <text evidence="3">The sequence shown here is derived from an EMBL/GenBank/DDBJ whole genome shotgun (WGS) entry which is preliminary data.</text>
</comment>
<evidence type="ECO:0000313" key="4">
    <source>
        <dbReference type="Proteomes" id="UP001562354"/>
    </source>
</evidence>
<proteinExistence type="inferred from homology"/>